<protein>
    <submittedName>
        <fullName evidence="2">Uncharacterized protein</fullName>
    </submittedName>
</protein>
<dbReference type="KEGG" id="aau:AAur_3866"/>
<dbReference type="Proteomes" id="UP000000637">
    <property type="component" value="Chromosome"/>
</dbReference>
<dbReference type="EMBL" id="CP000474">
    <property type="protein sequence ID" value="ABM07810.1"/>
    <property type="molecule type" value="Genomic_DNA"/>
</dbReference>
<feature type="compositionally biased region" description="Polar residues" evidence="1">
    <location>
        <begin position="85"/>
        <end position="94"/>
    </location>
</feature>
<dbReference type="STRING" id="290340.AAur_3866"/>
<accession>A1RBD1</accession>
<feature type="region of interest" description="Disordered" evidence="1">
    <location>
        <begin position="1"/>
        <end position="94"/>
    </location>
</feature>
<organism evidence="2 3">
    <name type="scientific">Paenarthrobacter aurescens (strain TC1)</name>
    <dbReference type="NCBI Taxonomy" id="290340"/>
    <lineage>
        <taxon>Bacteria</taxon>
        <taxon>Bacillati</taxon>
        <taxon>Actinomycetota</taxon>
        <taxon>Actinomycetes</taxon>
        <taxon>Micrococcales</taxon>
        <taxon>Micrococcaceae</taxon>
        <taxon>Paenarthrobacter</taxon>
    </lineage>
</organism>
<dbReference type="AlphaFoldDB" id="A1RBD1"/>
<name>A1RBD1_PAEAT</name>
<evidence type="ECO:0000313" key="2">
    <source>
        <dbReference type="EMBL" id="ABM07810.1"/>
    </source>
</evidence>
<feature type="compositionally biased region" description="Basic and acidic residues" evidence="1">
    <location>
        <begin position="36"/>
        <end position="45"/>
    </location>
</feature>
<evidence type="ECO:0000256" key="1">
    <source>
        <dbReference type="SAM" id="MobiDB-lite"/>
    </source>
</evidence>
<proteinExistence type="predicted"/>
<gene>
    <name evidence="2" type="ordered locus">AAur_3866</name>
</gene>
<sequence length="94" mass="9600">MLTKGLIVTDKNSNEETQGFGATGATGPYDTTSDADSIHDDPDMRQDEDDDPAASANPDPLDGNVTGLEPGGGVPPGETPPAEGSMSSDQGHEE</sequence>
<keyword evidence="3" id="KW-1185">Reference proteome</keyword>
<dbReference type="Pfam" id="PF20088">
    <property type="entry name" value="DUF6480"/>
    <property type="match status" value="1"/>
</dbReference>
<feature type="compositionally biased region" description="Low complexity" evidence="1">
    <location>
        <begin position="53"/>
        <end position="68"/>
    </location>
</feature>
<reference evidence="2 3" key="1">
    <citation type="journal article" date="2006" name="PLoS Genet.">
        <title>Secrets of soil survival revealed by the genome sequence of Arthrobacter aurescens TC1.</title>
        <authorList>
            <person name="Mongodin E.F."/>
            <person name="Shapir N."/>
            <person name="Daugherty S.C."/>
            <person name="DeBoy R.T."/>
            <person name="Emerson J.B."/>
            <person name="Shvartzbeyn A."/>
            <person name="Radune D."/>
            <person name="Vamathevan J."/>
            <person name="Riggs F."/>
            <person name="Grinberg V."/>
            <person name="Khouri H."/>
            <person name="Wackett L.P."/>
            <person name="Nelson K.E."/>
            <person name="Sadowsky M.J."/>
        </authorList>
    </citation>
    <scope>NUCLEOTIDE SEQUENCE [LARGE SCALE GENOMIC DNA]</scope>
    <source>
        <strain evidence="2 3">TC1</strain>
    </source>
</reference>
<dbReference type="InterPro" id="IPR045512">
    <property type="entry name" value="DUF6480"/>
</dbReference>
<dbReference type="HOGENOM" id="CLU_2380007_0_0_11"/>
<evidence type="ECO:0000313" key="3">
    <source>
        <dbReference type="Proteomes" id="UP000000637"/>
    </source>
</evidence>